<proteinExistence type="predicted"/>
<protein>
    <submittedName>
        <fullName evidence="7">Protein late bloomer-like</fullName>
    </submittedName>
</protein>
<keyword evidence="6" id="KW-1185">Reference proteome</keyword>
<keyword evidence="4 5" id="KW-0472">Membrane</keyword>
<name>A0ABM3US50_MUSDO</name>
<evidence type="ECO:0000256" key="3">
    <source>
        <dbReference type="ARBA" id="ARBA00022989"/>
    </source>
</evidence>
<dbReference type="RefSeq" id="XP_058976363.1">
    <property type="nucleotide sequence ID" value="XM_059120380.1"/>
</dbReference>
<dbReference type="SUPFAM" id="SSF48652">
    <property type="entry name" value="Tetraspanin"/>
    <property type="match status" value="1"/>
</dbReference>
<dbReference type="InterPro" id="IPR018499">
    <property type="entry name" value="Tetraspanin/Peripherin"/>
</dbReference>
<evidence type="ECO:0000256" key="5">
    <source>
        <dbReference type="SAM" id="Phobius"/>
    </source>
</evidence>
<evidence type="ECO:0000313" key="7">
    <source>
        <dbReference type="RefSeq" id="XP_058976363.1"/>
    </source>
</evidence>
<dbReference type="InterPro" id="IPR008952">
    <property type="entry name" value="Tetraspanin_EC2_sf"/>
</dbReference>
<reference evidence="7" key="1">
    <citation type="submission" date="2025-08" db="UniProtKB">
        <authorList>
            <consortium name="RefSeq"/>
        </authorList>
    </citation>
    <scope>IDENTIFICATION</scope>
    <source>
        <strain evidence="7">Aabys</strain>
        <tissue evidence="7">Whole body</tissue>
    </source>
</reference>
<evidence type="ECO:0000313" key="6">
    <source>
        <dbReference type="Proteomes" id="UP001652621"/>
    </source>
</evidence>
<dbReference type="Gene3D" id="1.10.1450.10">
    <property type="entry name" value="Tetraspanin"/>
    <property type="match status" value="1"/>
</dbReference>
<dbReference type="Pfam" id="PF00335">
    <property type="entry name" value="Tetraspanin"/>
    <property type="match status" value="1"/>
</dbReference>
<dbReference type="CDD" id="cd03127">
    <property type="entry name" value="tetraspanin_LEL"/>
    <property type="match status" value="1"/>
</dbReference>
<comment type="subcellular location">
    <subcellularLocation>
        <location evidence="1">Membrane</location>
        <topology evidence="1">Multi-pass membrane protein</topology>
    </subcellularLocation>
</comment>
<evidence type="ECO:0000256" key="4">
    <source>
        <dbReference type="ARBA" id="ARBA00023136"/>
    </source>
</evidence>
<keyword evidence="3 5" id="KW-1133">Transmembrane helix</keyword>
<feature type="transmembrane region" description="Helical" evidence="5">
    <location>
        <begin position="12"/>
        <end position="33"/>
    </location>
</feature>
<feature type="transmembrane region" description="Helical" evidence="5">
    <location>
        <begin position="45"/>
        <end position="66"/>
    </location>
</feature>
<dbReference type="Proteomes" id="UP001652621">
    <property type="component" value="Unplaced"/>
</dbReference>
<gene>
    <name evidence="7" type="primary">LOC131801579</name>
</gene>
<evidence type="ECO:0000256" key="2">
    <source>
        <dbReference type="ARBA" id="ARBA00022692"/>
    </source>
</evidence>
<organism evidence="6 7">
    <name type="scientific">Musca domestica</name>
    <name type="common">House fly</name>
    <dbReference type="NCBI Taxonomy" id="7370"/>
    <lineage>
        <taxon>Eukaryota</taxon>
        <taxon>Metazoa</taxon>
        <taxon>Ecdysozoa</taxon>
        <taxon>Arthropoda</taxon>
        <taxon>Hexapoda</taxon>
        <taxon>Insecta</taxon>
        <taxon>Pterygota</taxon>
        <taxon>Neoptera</taxon>
        <taxon>Endopterygota</taxon>
        <taxon>Diptera</taxon>
        <taxon>Brachycera</taxon>
        <taxon>Muscomorpha</taxon>
        <taxon>Muscoidea</taxon>
        <taxon>Muscidae</taxon>
        <taxon>Musca</taxon>
    </lineage>
</organism>
<evidence type="ECO:0000256" key="1">
    <source>
        <dbReference type="ARBA" id="ARBA00004141"/>
    </source>
</evidence>
<keyword evidence="2 5" id="KW-0812">Transmembrane</keyword>
<feature type="transmembrane region" description="Helical" evidence="5">
    <location>
        <begin position="186"/>
        <end position="208"/>
    </location>
</feature>
<sequence>MGAFFNTVKGFVFVFNIICVIIAVANLVIDGLGVKYSAPGSDGHAFFILGILLCGLLIMTTVIGCYGVCSEILGVNVIYSVFMLSLLIIEYLEIRSFQPHGIYFHTLQSLETAWRVVGINPEPMDDIQRRLHCCGLFSGQDYAFKHMSIPDSCLSVEGSSVTTHQIGCLDAHWKSHINMTRRQQCFYWALLAAESFTLLYSIVFCVLIHRRRHHRSANNLDDVREVIIQQNNIGSRQRLL</sequence>
<dbReference type="GeneID" id="131801579"/>
<feature type="transmembrane region" description="Helical" evidence="5">
    <location>
        <begin position="73"/>
        <end position="92"/>
    </location>
</feature>
<accession>A0ABM3US50</accession>